<organism evidence="1 2">
    <name type="scientific">Bacteroides faecium</name>
    <dbReference type="NCBI Taxonomy" id="2715212"/>
    <lineage>
        <taxon>Bacteria</taxon>
        <taxon>Pseudomonadati</taxon>
        <taxon>Bacteroidota</taxon>
        <taxon>Bacteroidia</taxon>
        <taxon>Bacteroidales</taxon>
        <taxon>Bacteroidaceae</taxon>
        <taxon>Bacteroides</taxon>
    </lineage>
</organism>
<dbReference type="SUPFAM" id="SSF82185">
    <property type="entry name" value="Histone H3 K4-specific methyltransferase SET7/9 N-terminal domain"/>
    <property type="match status" value="1"/>
</dbReference>
<dbReference type="Pfam" id="PF08238">
    <property type="entry name" value="Sel1"/>
    <property type="match status" value="5"/>
</dbReference>
<dbReference type="SMART" id="SM00671">
    <property type="entry name" value="SEL1"/>
    <property type="match status" value="5"/>
</dbReference>
<dbReference type="GO" id="GO:0036503">
    <property type="term" value="P:ERAD pathway"/>
    <property type="evidence" value="ECO:0007669"/>
    <property type="project" value="InterPro"/>
</dbReference>
<evidence type="ECO:0000313" key="1">
    <source>
        <dbReference type="EMBL" id="QIU96015.1"/>
    </source>
</evidence>
<sequence length="528" mass="59815">MKNKKLFSLASSQGRICSIVVFVFWSLASLAQNSNSQELMESANQGDPELQFEMGTELYNKRDYVKAFEWYSKAAAQGYAKAEYNVGYFYENGVVVEKNVIKAFEWYSKAATQGLAAAECAVGYCYEEGEGIEKNIAKAFEWYSKAATQGLAAAERSVGRFYYKGMGVEKNATKAFEWYSKAAAQGDAMAQYILALFYTDGTGVVKNERKGWMWMVKAANNGYLNAQISCYQNYKAAGSNWTGIAMKYILLASQQGADEAKSMFKEVVGISYDNLEKTYKSKIKTYIGEYPLPLRYYNAYVRHTGNCTYQYYEIGDLRIYHGIFEYTSKEKVQVLKDKAIPKLTINGNFKDDYRDGVWKIKYRESDVEYNINVTYRNGIFNGPFTYQKKYTSGKNIQITAEYKDNIIVKFKRQDSTGFSVEAYMDDDGFLHGPYLAKDSEAIIKGDFIHGNSDNVSNANLQTGGLNRKAMKKNSYSRASFVSIPWYDSSNVLYGLHKEFKKGLELSSFAIGQDWLNGVPAAYPSDIDR</sequence>
<dbReference type="Proteomes" id="UP000501780">
    <property type="component" value="Chromosome"/>
</dbReference>
<gene>
    <name evidence="1" type="ORF">BacF7301_18475</name>
</gene>
<accession>A0A6H0KRV3</accession>
<dbReference type="InterPro" id="IPR006597">
    <property type="entry name" value="Sel1-like"/>
</dbReference>
<keyword evidence="2" id="KW-1185">Reference proteome</keyword>
<dbReference type="InterPro" id="IPR011990">
    <property type="entry name" value="TPR-like_helical_dom_sf"/>
</dbReference>
<name>A0A6H0KRV3_9BACE</name>
<dbReference type="AlphaFoldDB" id="A0A6H0KRV3"/>
<dbReference type="Gene3D" id="1.25.40.10">
    <property type="entry name" value="Tetratricopeptide repeat domain"/>
    <property type="match status" value="2"/>
</dbReference>
<protein>
    <submittedName>
        <fullName evidence="1">Sel1 repeat family protein</fullName>
    </submittedName>
</protein>
<evidence type="ECO:0000313" key="2">
    <source>
        <dbReference type="Proteomes" id="UP000501780"/>
    </source>
</evidence>
<dbReference type="SUPFAM" id="SSF81901">
    <property type="entry name" value="HCP-like"/>
    <property type="match status" value="1"/>
</dbReference>
<dbReference type="RefSeq" id="WP_167965115.1">
    <property type="nucleotide sequence ID" value="NZ_CP050831.1"/>
</dbReference>
<dbReference type="InterPro" id="IPR044623">
    <property type="entry name" value="HRD3"/>
</dbReference>
<reference evidence="1 2" key="1">
    <citation type="submission" date="2020-03" db="EMBL/GenBank/DDBJ databases">
        <title>Genomic analysis of Bacteroides faecium CBA7301.</title>
        <authorList>
            <person name="Kim J."/>
            <person name="Roh S.W."/>
        </authorList>
    </citation>
    <scope>NUCLEOTIDE SEQUENCE [LARGE SCALE GENOMIC DNA]</scope>
    <source>
        <strain evidence="1 2">CBA7301</strain>
    </source>
</reference>
<proteinExistence type="predicted"/>
<dbReference type="PANTHER" id="PTHR45084">
    <property type="entry name" value="ERAD-ASSOCIATED E3 UBIQUITIN-PROTEIN LIGASE COMPONENT HRD3A-RELATED"/>
    <property type="match status" value="1"/>
</dbReference>
<dbReference type="KEGG" id="bfc:BacF7301_18475"/>
<dbReference type="PANTHER" id="PTHR45084:SF1">
    <property type="entry name" value="ERAD-ASSOCIATED E3 UBIQUITIN-PROTEIN LIGASE COMPONENT HRD3A-RELATED"/>
    <property type="match status" value="1"/>
</dbReference>
<dbReference type="EMBL" id="CP050831">
    <property type="protein sequence ID" value="QIU96015.1"/>
    <property type="molecule type" value="Genomic_DNA"/>
</dbReference>